<dbReference type="RefSeq" id="WP_012099754.1">
    <property type="nucleotide sequence ID" value="NC_009699.1"/>
</dbReference>
<protein>
    <submittedName>
        <fullName evidence="1">Uncharacterized protein</fullName>
    </submittedName>
</protein>
<dbReference type="KEGG" id="cbf:CLI_1746"/>
<dbReference type="AlphaFoldDB" id="A7GDZ6"/>
<dbReference type="EMBL" id="CP000728">
    <property type="protein sequence ID" value="ABS41622.1"/>
    <property type="molecule type" value="Genomic_DNA"/>
</dbReference>
<organism evidence="1 2">
    <name type="scientific">Clostridium botulinum (strain Langeland / NCTC 10281 / Type F)</name>
    <dbReference type="NCBI Taxonomy" id="441772"/>
    <lineage>
        <taxon>Bacteria</taxon>
        <taxon>Bacillati</taxon>
        <taxon>Bacillota</taxon>
        <taxon>Clostridia</taxon>
        <taxon>Eubacteriales</taxon>
        <taxon>Clostridiaceae</taxon>
        <taxon>Clostridium</taxon>
    </lineage>
</organism>
<reference evidence="2" key="1">
    <citation type="submission" date="2007-06" db="EMBL/GenBank/DDBJ databases">
        <authorList>
            <person name="Brinkac L.M."/>
            <person name="Daugherty S."/>
            <person name="Dodson R.J."/>
            <person name="Madupu R."/>
            <person name="Brown J.L."/>
            <person name="Bruce D."/>
            <person name="Detter C."/>
            <person name="Munk C."/>
            <person name="Smith L.A."/>
            <person name="Smith T.J."/>
            <person name="White O."/>
            <person name="Brettin T.S."/>
        </authorList>
    </citation>
    <scope>NUCLEOTIDE SEQUENCE [LARGE SCALE GENOMIC DNA]</scope>
    <source>
        <strain evidence="2">Langeland / NCTC 10281 / Type F</strain>
    </source>
</reference>
<gene>
    <name evidence="1" type="ordered locus">CLI_1746</name>
</gene>
<accession>A7GDZ6</accession>
<name>A7GDZ6_CLOBL</name>
<proteinExistence type="predicted"/>
<sequence length="178" mass="20826">MDIETDDPLEQYNNAKLKTNQLEYLINSINDDSDLKARMERYLDAAAIVVFINNGPIKDVFQMLQDHVLRYEYINKIPKEQKENVEEYVLALQELDEWSKGNKDNTPEVIGTRISYVQGILNRVNKLKKNTVLELMLKKDTKDNINLADEIQKNKAIFIKMPENRFGTPEERDIITTY</sequence>
<evidence type="ECO:0000313" key="2">
    <source>
        <dbReference type="Proteomes" id="UP000002410"/>
    </source>
</evidence>
<dbReference type="HOGENOM" id="CLU_1508053_0_0_9"/>
<evidence type="ECO:0000313" key="1">
    <source>
        <dbReference type="EMBL" id="ABS41622.1"/>
    </source>
</evidence>
<dbReference type="Proteomes" id="UP000002410">
    <property type="component" value="Chromosome"/>
</dbReference>